<proteinExistence type="predicted"/>
<dbReference type="EMBL" id="JAUEPT010000043">
    <property type="protein sequence ID" value="KAK0438369.1"/>
    <property type="molecule type" value="Genomic_DNA"/>
</dbReference>
<accession>A0AA39JBN5</accession>
<gene>
    <name evidence="1" type="ORF">EV421DRAFT_962230</name>
</gene>
<protein>
    <submittedName>
        <fullName evidence="1">Uncharacterized protein</fullName>
    </submittedName>
</protein>
<sequence>MHTTSFLPSLAEKTRGGCTLLWICLISFKVNIGAALDDKLCRYKQDISARHRYAQFSRIIHGGLQKGVSCNVPQPCPFPRPGDVHLYLRLFSDIITIPYLPLPPSKHYERKYQGCKWLAIAGSARINGRGAD</sequence>
<dbReference type="AlphaFoldDB" id="A0AA39JBN5"/>
<evidence type="ECO:0000313" key="2">
    <source>
        <dbReference type="Proteomes" id="UP001175226"/>
    </source>
</evidence>
<evidence type="ECO:0000313" key="1">
    <source>
        <dbReference type="EMBL" id="KAK0438369.1"/>
    </source>
</evidence>
<name>A0AA39JBN5_9AGAR</name>
<comment type="caution">
    <text evidence="1">The sequence shown here is derived from an EMBL/GenBank/DDBJ whole genome shotgun (WGS) entry which is preliminary data.</text>
</comment>
<reference evidence="1" key="1">
    <citation type="submission" date="2023-06" db="EMBL/GenBank/DDBJ databases">
        <authorList>
            <consortium name="Lawrence Berkeley National Laboratory"/>
            <person name="Ahrendt S."/>
            <person name="Sahu N."/>
            <person name="Indic B."/>
            <person name="Wong-Bajracharya J."/>
            <person name="Merenyi Z."/>
            <person name="Ke H.-M."/>
            <person name="Monk M."/>
            <person name="Kocsube S."/>
            <person name="Drula E."/>
            <person name="Lipzen A."/>
            <person name="Balint B."/>
            <person name="Henrissat B."/>
            <person name="Andreopoulos B."/>
            <person name="Martin F.M."/>
            <person name="Harder C.B."/>
            <person name="Rigling D."/>
            <person name="Ford K.L."/>
            <person name="Foster G.D."/>
            <person name="Pangilinan J."/>
            <person name="Papanicolaou A."/>
            <person name="Barry K."/>
            <person name="LaButti K."/>
            <person name="Viragh M."/>
            <person name="Koriabine M."/>
            <person name="Yan M."/>
            <person name="Riley R."/>
            <person name="Champramary S."/>
            <person name="Plett K.L."/>
            <person name="Tsai I.J."/>
            <person name="Slot J."/>
            <person name="Sipos G."/>
            <person name="Plett J."/>
            <person name="Nagy L.G."/>
            <person name="Grigoriev I.V."/>
        </authorList>
    </citation>
    <scope>NUCLEOTIDE SEQUENCE</scope>
    <source>
        <strain evidence="1">FPL87.14</strain>
    </source>
</reference>
<dbReference type="Proteomes" id="UP001175226">
    <property type="component" value="Unassembled WGS sequence"/>
</dbReference>
<organism evidence="1 2">
    <name type="scientific">Armillaria borealis</name>
    <dbReference type="NCBI Taxonomy" id="47425"/>
    <lineage>
        <taxon>Eukaryota</taxon>
        <taxon>Fungi</taxon>
        <taxon>Dikarya</taxon>
        <taxon>Basidiomycota</taxon>
        <taxon>Agaricomycotina</taxon>
        <taxon>Agaricomycetes</taxon>
        <taxon>Agaricomycetidae</taxon>
        <taxon>Agaricales</taxon>
        <taxon>Marasmiineae</taxon>
        <taxon>Physalacriaceae</taxon>
        <taxon>Armillaria</taxon>
    </lineage>
</organism>
<keyword evidence="2" id="KW-1185">Reference proteome</keyword>